<feature type="transmembrane region" description="Helical" evidence="6">
    <location>
        <begin position="280"/>
        <end position="300"/>
    </location>
</feature>
<keyword evidence="4 6" id="KW-1133">Transmembrane helix</keyword>
<gene>
    <name evidence="8" type="ORF">Cni_G17553</name>
</gene>
<feature type="transmembrane region" description="Helical" evidence="6">
    <location>
        <begin position="214"/>
        <end position="235"/>
    </location>
</feature>
<reference evidence="8 9" key="1">
    <citation type="submission" date="2023-10" db="EMBL/GenBank/DDBJ databases">
        <title>Chromosome-scale genome assembly provides insights into flower coloration mechanisms of Canna indica.</title>
        <authorList>
            <person name="Li C."/>
        </authorList>
    </citation>
    <scope>NUCLEOTIDE SEQUENCE [LARGE SCALE GENOMIC DNA]</scope>
    <source>
        <tissue evidence="8">Flower</tissue>
    </source>
</reference>
<proteinExistence type="inferred from homology"/>
<dbReference type="EMBL" id="CP136894">
    <property type="protein sequence ID" value="WOL08800.1"/>
    <property type="molecule type" value="Genomic_DNA"/>
</dbReference>
<sequence length="374" mass="40545">MGLAEVMTTVKAYAFMILLQFGYAGMFVISVASIKRGMNHFVLVVYRNAIAAVLIAPFALWFERKVRPKMTLITFVKIAALGLLEPVLDQNLYYMGANLTSAGFASALYNMVPAITFIMALVLRIEMVSIKSRRSQAKIIGTLVTVIGALLMILYKGPVVQFFWSTGRSHHTASTTQSSGHWLTGTFLLLGSCFCWSSFFILQANTLQTYSAELSLTTLICLTGAAMSSVVTLAVEGFSAKPWTIGWDMRLVTAVYSGVVCSGIAYYVQGIVMKERGPVFVTAFNPLCMIITAVLGSIILAEEITLGSIVGAVIIVIGLYALIWGKGKDQVNQASSDRSETEEGLQLPIAAPDAGKIESNISQLSFIEIRAPKN</sequence>
<dbReference type="Pfam" id="PF00892">
    <property type="entry name" value="EamA"/>
    <property type="match status" value="2"/>
</dbReference>
<keyword evidence="3 6" id="KW-0812">Transmembrane</keyword>
<evidence type="ECO:0000256" key="6">
    <source>
        <dbReference type="RuleBase" id="RU363077"/>
    </source>
</evidence>
<evidence type="ECO:0000256" key="3">
    <source>
        <dbReference type="ARBA" id="ARBA00022692"/>
    </source>
</evidence>
<feature type="domain" description="EamA" evidence="7">
    <location>
        <begin position="184"/>
        <end position="323"/>
    </location>
</feature>
<dbReference type="SUPFAM" id="SSF103481">
    <property type="entry name" value="Multidrug resistance efflux transporter EmrE"/>
    <property type="match status" value="2"/>
</dbReference>
<dbReference type="InterPro" id="IPR030184">
    <property type="entry name" value="WAT1-related"/>
</dbReference>
<evidence type="ECO:0000256" key="5">
    <source>
        <dbReference type="ARBA" id="ARBA00023136"/>
    </source>
</evidence>
<evidence type="ECO:0000313" key="8">
    <source>
        <dbReference type="EMBL" id="WOL08800.1"/>
    </source>
</evidence>
<dbReference type="PANTHER" id="PTHR31218">
    <property type="entry name" value="WAT1-RELATED PROTEIN"/>
    <property type="match status" value="1"/>
</dbReference>
<evidence type="ECO:0000259" key="7">
    <source>
        <dbReference type="Pfam" id="PF00892"/>
    </source>
</evidence>
<feature type="domain" description="EamA" evidence="7">
    <location>
        <begin position="12"/>
        <end position="153"/>
    </location>
</feature>
<dbReference type="GO" id="GO:0022857">
    <property type="term" value="F:transmembrane transporter activity"/>
    <property type="evidence" value="ECO:0007669"/>
    <property type="project" value="InterPro"/>
</dbReference>
<evidence type="ECO:0000313" key="9">
    <source>
        <dbReference type="Proteomes" id="UP001327560"/>
    </source>
</evidence>
<feature type="transmembrane region" description="Helical" evidence="6">
    <location>
        <begin position="247"/>
        <end position="268"/>
    </location>
</feature>
<organism evidence="8 9">
    <name type="scientific">Canna indica</name>
    <name type="common">Indian-shot</name>
    <dbReference type="NCBI Taxonomy" id="4628"/>
    <lineage>
        <taxon>Eukaryota</taxon>
        <taxon>Viridiplantae</taxon>
        <taxon>Streptophyta</taxon>
        <taxon>Embryophyta</taxon>
        <taxon>Tracheophyta</taxon>
        <taxon>Spermatophyta</taxon>
        <taxon>Magnoliopsida</taxon>
        <taxon>Liliopsida</taxon>
        <taxon>Zingiberales</taxon>
        <taxon>Cannaceae</taxon>
        <taxon>Canna</taxon>
    </lineage>
</organism>
<feature type="transmembrane region" description="Helical" evidence="6">
    <location>
        <begin position="12"/>
        <end position="34"/>
    </location>
</feature>
<dbReference type="Proteomes" id="UP001327560">
    <property type="component" value="Chromosome 5"/>
</dbReference>
<evidence type="ECO:0000256" key="2">
    <source>
        <dbReference type="ARBA" id="ARBA00007635"/>
    </source>
</evidence>
<evidence type="ECO:0000256" key="1">
    <source>
        <dbReference type="ARBA" id="ARBA00004141"/>
    </source>
</evidence>
<feature type="transmembrane region" description="Helical" evidence="6">
    <location>
        <begin position="182"/>
        <end position="202"/>
    </location>
</feature>
<feature type="transmembrane region" description="Helical" evidence="6">
    <location>
        <begin position="137"/>
        <end position="155"/>
    </location>
</feature>
<dbReference type="AlphaFoldDB" id="A0AAQ3KH81"/>
<protein>
    <recommendedName>
        <fullName evidence="6">WAT1-related protein</fullName>
    </recommendedName>
</protein>
<keyword evidence="5 6" id="KW-0472">Membrane</keyword>
<dbReference type="InterPro" id="IPR037185">
    <property type="entry name" value="EmrE-like"/>
</dbReference>
<comment type="subcellular location">
    <subcellularLocation>
        <location evidence="1 6">Membrane</location>
        <topology evidence="1 6">Multi-pass membrane protein</topology>
    </subcellularLocation>
</comment>
<feature type="transmembrane region" description="Helical" evidence="6">
    <location>
        <begin position="306"/>
        <end position="325"/>
    </location>
</feature>
<dbReference type="GO" id="GO:0016020">
    <property type="term" value="C:membrane"/>
    <property type="evidence" value="ECO:0007669"/>
    <property type="project" value="UniProtKB-SubCell"/>
</dbReference>
<accession>A0AAQ3KH81</accession>
<evidence type="ECO:0000256" key="4">
    <source>
        <dbReference type="ARBA" id="ARBA00022989"/>
    </source>
</evidence>
<name>A0AAQ3KH81_9LILI</name>
<dbReference type="InterPro" id="IPR000620">
    <property type="entry name" value="EamA_dom"/>
</dbReference>
<keyword evidence="9" id="KW-1185">Reference proteome</keyword>
<comment type="similarity">
    <text evidence="2 6">Belongs to the drug/metabolite transporter (DMT) superfamily. Plant drug/metabolite exporter (P-DME) (TC 2.A.7.4) family.</text>
</comment>
<feature type="transmembrane region" description="Helical" evidence="6">
    <location>
        <begin position="40"/>
        <end position="62"/>
    </location>
</feature>
<feature type="transmembrane region" description="Helical" evidence="6">
    <location>
        <begin position="108"/>
        <end position="125"/>
    </location>
</feature>